<keyword evidence="3" id="KW-1185">Reference proteome</keyword>
<protein>
    <submittedName>
        <fullName evidence="2">Uncharacterized protein</fullName>
    </submittedName>
</protein>
<feature type="compositionally biased region" description="Low complexity" evidence="1">
    <location>
        <begin position="15"/>
        <end position="25"/>
    </location>
</feature>
<accession>A0A9K3HKI6</accession>
<organism evidence="2 3">
    <name type="scientific">Helianthus annuus</name>
    <name type="common">Common sunflower</name>
    <dbReference type="NCBI Taxonomy" id="4232"/>
    <lineage>
        <taxon>Eukaryota</taxon>
        <taxon>Viridiplantae</taxon>
        <taxon>Streptophyta</taxon>
        <taxon>Embryophyta</taxon>
        <taxon>Tracheophyta</taxon>
        <taxon>Spermatophyta</taxon>
        <taxon>Magnoliopsida</taxon>
        <taxon>eudicotyledons</taxon>
        <taxon>Gunneridae</taxon>
        <taxon>Pentapetalae</taxon>
        <taxon>asterids</taxon>
        <taxon>campanulids</taxon>
        <taxon>Asterales</taxon>
        <taxon>Asteraceae</taxon>
        <taxon>Asteroideae</taxon>
        <taxon>Heliantheae alliance</taxon>
        <taxon>Heliantheae</taxon>
        <taxon>Helianthus</taxon>
    </lineage>
</organism>
<feature type="compositionally biased region" description="Polar residues" evidence="1">
    <location>
        <begin position="1"/>
        <end position="10"/>
    </location>
</feature>
<sequence>MLEPIFSTNPPNEPLAPSSFLAPAAEGLNPRDRRTDPLKSFSLKRIYISISRVSLPLYLSCLSSRNIKLPKEALVYNPYKQTYSLSMHTKQIKQELQVPIAQVMQGF</sequence>
<dbReference type="AlphaFoldDB" id="A0A9K3HKI6"/>
<evidence type="ECO:0000313" key="3">
    <source>
        <dbReference type="Proteomes" id="UP000215914"/>
    </source>
</evidence>
<dbReference type="EMBL" id="MNCJ02000326">
    <property type="protein sequence ID" value="KAF5779981.1"/>
    <property type="molecule type" value="Genomic_DNA"/>
</dbReference>
<feature type="region of interest" description="Disordered" evidence="1">
    <location>
        <begin position="1"/>
        <end position="36"/>
    </location>
</feature>
<dbReference type="Proteomes" id="UP000215914">
    <property type="component" value="Unassembled WGS sequence"/>
</dbReference>
<evidence type="ECO:0000256" key="1">
    <source>
        <dbReference type="SAM" id="MobiDB-lite"/>
    </source>
</evidence>
<gene>
    <name evidence="2" type="ORF">HanXRQr2_Chr11g0466901</name>
</gene>
<comment type="caution">
    <text evidence="2">The sequence shown here is derived from an EMBL/GenBank/DDBJ whole genome shotgun (WGS) entry which is preliminary data.</text>
</comment>
<reference evidence="2" key="2">
    <citation type="submission" date="2020-06" db="EMBL/GenBank/DDBJ databases">
        <title>Helianthus annuus Genome sequencing and assembly Release 2.</title>
        <authorList>
            <person name="Gouzy J."/>
            <person name="Langlade N."/>
            <person name="Munos S."/>
        </authorList>
    </citation>
    <scope>NUCLEOTIDE SEQUENCE</scope>
    <source>
        <tissue evidence="2">Leaves</tissue>
    </source>
</reference>
<name>A0A9K3HKI6_HELAN</name>
<dbReference type="Gramene" id="mRNA:HanXRQr2_Chr11g0466901">
    <property type="protein sequence ID" value="CDS:HanXRQr2_Chr11g0466901.1"/>
    <property type="gene ID" value="HanXRQr2_Chr11g0466901"/>
</dbReference>
<proteinExistence type="predicted"/>
<reference evidence="2" key="1">
    <citation type="journal article" date="2017" name="Nature">
        <title>The sunflower genome provides insights into oil metabolism, flowering and Asterid evolution.</title>
        <authorList>
            <person name="Badouin H."/>
            <person name="Gouzy J."/>
            <person name="Grassa C.J."/>
            <person name="Murat F."/>
            <person name="Staton S.E."/>
            <person name="Cottret L."/>
            <person name="Lelandais-Briere C."/>
            <person name="Owens G.L."/>
            <person name="Carrere S."/>
            <person name="Mayjonade B."/>
            <person name="Legrand L."/>
            <person name="Gill N."/>
            <person name="Kane N.C."/>
            <person name="Bowers J.E."/>
            <person name="Hubner S."/>
            <person name="Bellec A."/>
            <person name="Berard A."/>
            <person name="Berges H."/>
            <person name="Blanchet N."/>
            <person name="Boniface M.C."/>
            <person name="Brunel D."/>
            <person name="Catrice O."/>
            <person name="Chaidir N."/>
            <person name="Claudel C."/>
            <person name="Donnadieu C."/>
            <person name="Faraut T."/>
            <person name="Fievet G."/>
            <person name="Helmstetter N."/>
            <person name="King M."/>
            <person name="Knapp S.J."/>
            <person name="Lai Z."/>
            <person name="Le Paslier M.C."/>
            <person name="Lippi Y."/>
            <person name="Lorenzon L."/>
            <person name="Mandel J.R."/>
            <person name="Marage G."/>
            <person name="Marchand G."/>
            <person name="Marquand E."/>
            <person name="Bret-Mestries E."/>
            <person name="Morien E."/>
            <person name="Nambeesan S."/>
            <person name="Nguyen T."/>
            <person name="Pegot-Espagnet P."/>
            <person name="Pouilly N."/>
            <person name="Raftis F."/>
            <person name="Sallet E."/>
            <person name="Schiex T."/>
            <person name="Thomas J."/>
            <person name="Vandecasteele C."/>
            <person name="Vares D."/>
            <person name="Vear F."/>
            <person name="Vautrin S."/>
            <person name="Crespi M."/>
            <person name="Mangin B."/>
            <person name="Burke J.M."/>
            <person name="Salse J."/>
            <person name="Munos S."/>
            <person name="Vincourt P."/>
            <person name="Rieseberg L.H."/>
            <person name="Langlade N.B."/>
        </authorList>
    </citation>
    <scope>NUCLEOTIDE SEQUENCE</scope>
    <source>
        <tissue evidence="2">Leaves</tissue>
    </source>
</reference>
<evidence type="ECO:0000313" key="2">
    <source>
        <dbReference type="EMBL" id="KAF5779981.1"/>
    </source>
</evidence>